<dbReference type="EMBL" id="BMWP01000002">
    <property type="protein sequence ID" value="GGW23018.1"/>
    <property type="molecule type" value="Genomic_DNA"/>
</dbReference>
<evidence type="ECO:0000313" key="3">
    <source>
        <dbReference type="Proteomes" id="UP000634668"/>
    </source>
</evidence>
<accession>A0A918IMT7</accession>
<dbReference type="InterPro" id="IPR039022">
    <property type="entry name" value="KaiB-like"/>
</dbReference>
<feature type="domain" description="KaiB" evidence="1">
    <location>
        <begin position="18"/>
        <end position="99"/>
    </location>
</feature>
<name>A0A918IMT7_9FLAO</name>
<dbReference type="GO" id="GO:0048511">
    <property type="term" value="P:rhythmic process"/>
    <property type="evidence" value="ECO:0007669"/>
    <property type="project" value="InterPro"/>
</dbReference>
<proteinExistence type="predicted"/>
<dbReference type="InterPro" id="IPR036249">
    <property type="entry name" value="Thioredoxin-like_sf"/>
</dbReference>
<evidence type="ECO:0000259" key="1">
    <source>
        <dbReference type="SMART" id="SM01248"/>
    </source>
</evidence>
<keyword evidence="3" id="KW-1185">Reference proteome</keyword>
<dbReference type="AlphaFoldDB" id="A0A918IMT7"/>
<reference evidence="2" key="1">
    <citation type="journal article" date="2014" name="Int. J. Syst. Evol. Microbiol.">
        <title>Complete genome sequence of Corynebacterium casei LMG S-19264T (=DSM 44701T), isolated from a smear-ripened cheese.</title>
        <authorList>
            <consortium name="US DOE Joint Genome Institute (JGI-PGF)"/>
            <person name="Walter F."/>
            <person name="Albersmeier A."/>
            <person name="Kalinowski J."/>
            <person name="Ruckert C."/>
        </authorList>
    </citation>
    <scope>NUCLEOTIDE SEQUENCE</scope>
    <source>
        <strain evidence="2">KCTC 12113</strain>
    </source>
</reference>
<evidence type="ECO:0000313" key="2">
    <source>
        <dbReference type="EMBL" id="GGW23018.1"/>
    </source>
</evidence>
<reference evidence="2" key="2">
    <citation type="submission" date="2020-09" db="EMBL/GenBank/DDBJ databases">
        <authorList>
            <person name="Sun Q."/>
            <person name="Kim S."/>
        </authorList>
    </citation>
    <scope>NUCLEOTIDE SEQUENCE</scope>
    <source>
        <strain evidence="2">KCTC 12113</strain>
    </source>
</reference>
<dbReference type="Proteomes" id="UP000634668">
    <property type="component" value="Unassembled WGS sequence"/>
</dbReference>
<comment type="caution">
    <text evidence="2">The sequence shown here is derived from an EMBL/GenBank/DDBJ whole genome shotgun (WGS) entry which is preliminary data.</text>
</comment>
<dbReference type="SMART" id="SM01248">
    <property type="entry name" value="KaiB"/>
    <property type="match status" value="1"/>
</dbReference>
<dbReference type="InterPro" id="IPR011649">
    <property type="entry name" value="KaiB_domain"/>
</dbReference>
<dbReference type="RefSeq" id="WP_026813539.1">
    <property type="nucleotide sequence ID" value="NZ_BMWP01000002.1"/>
</dbReference>
<dbReference type="PANTHER" id="PTHR41709:SF2">
    <property type="entry name" value="CIRCADIAN CLOCK PROTEIN KAIB2"/>
    <property type="match status" value="1"/>
</dbReference>
<dbReference type="CDD" id="cd02978">
    <property type="entry name" value="KaiB_like"/>
    <property type="match status" value="1"/>
</dbReference>
<dbReference type="PANTHER" id="PTHR41709">
    <property type="entry name" value="KAIB-LIKE PROTEIN 1"/>
    <property type="match status" value="1"/>
</dbReference>
<gene>
    <name evidence="2" type="ORF">GCM10007383_03720</name>
</gene>
<dbReference type="SUPFAM" id="SSF52833">
    <property type="entry name" value="Thioredoxin-like"/>
    <property type="match status" value="1"/>
</dbReference>
<sequence length="105" mass="11601">MNKDENIKMVAEGKLVLQLYVSGMSANSMVAIENIKHLCDEHLEGAFQLEIIDIYKNPDLAAEEHIVFSPSLIKHFPLPRKTLIGNLSDTDKVVKALGLKIKGAS</sequence>
<dbReference type="Gene3D" id="3.40.30.10">
    <property type="entry name" value="Glutaredoxin"/>
    <property type="match status" value="1"/>
</dbReference>
<organism evidence="2 3">
    <name type="scientific">Arenibacter certesii</name>
    <dbReference type="NCBI Taxonomy" id="228955"/>
    <lineage>
        <taxon>Bacteria</taxon>
        <taxon>Pseudomonadati</taxon>
        <taxon>Bacteroidota</taxon>
        <taxon>Flavobacteriia</taxon>
        <taxon>Flavobacteriales</taxon>
        <taxon>Flavobacteriaceae</taxon>
        <taxon>Arenibacter</taxon>
    </lineage>
</organism>
<dbReference type="Pfam" id="PF07689">
    <property type="entry name" value="KaiB"/>
    <property type="match status" value="1"/>
</dbReference>
<protein>
    <submittedName>
        <fullName evidence="2">Circadian clock protein KaiB</fullName>
    </submittedName>
</protein>